<evidence type="ECO:0000313" key="1">
    <source>
        <dbReference type="EMBL" id="AXM95449.1"/>
    </source>
</evidence>
<name>A0AAD0QWF1_PSEDL</name>
<sequence length="78" mass="8375">MGAAAQPFGDTRSLLQVIAYRCRSGLVSRKGRSAAPIIESRAPLVRQKLSPGTLTQPSISTRALRLMIALVTVHSPFT</sequence>
<proteinExistence type="predicted"/>
<reference evidence="1 2" key="1">
    <citation type="submission" date="2018-07" db="EMBL/GenBank/DDBJ databases">
        <title>Complete genome sequence of a Pseudomonas plecoglossicida strain pathogenic to the marine fish, Larimichthys crocea.</title>
        <authorList>
            <person name="Tao Z."/>
        </authorList>
    </citation>
    <scope>NUCLEOTIDE SEQUENCE [LARGE SCALE GENOMIC DNA]</scope>
    <source>
        <strain evidence="1 2">XSDHY-P</strain>
    </source>
</reference>
<gene>
    <name evidence="1" type="ORF">DVB73_06345</name>
</gene>
<evidence type="ECO:0000313" key="2">
    <source>
        <dbReference type="Proteomes" id="UP000256503"/>
    </source>
</evidence>
<organism evidence="1 2">
    <name type="scientific">Pseudomonas plecoglossicida</name>
    <dbReference type="NCBI Taxonomy" id="70775"/>
    <lineage>
        <taxon>Bacteria</taxon>
        <taxon>Pseudomonadati</taxon>
        <taxon>Pseudomonadota</taxon>
        <taxon>Gammaproteobacteria</taxon>
        <taxon>Pseudomonadales</taxon>
        <taxon>Pseudomonadaceae</taxon>
        <taxon>Pseudomonas</taxon>
    </lineage>
</organism>
<accession>A0AAD0QWF1</accession>
<protein>
    <submittedName>
        <fullName evidence="1">Uncharacterized protein</fullName>
    </submittedName>
</protein>
<dbReference type="AlphaFoldDB" id="A0AAD0QWF1"/>
<dbReference type="Proteomes" id="UP000256503">
    <property type="component" value="Chromosome"/>
</dbReference>
<dbReference type="EMBL" id="CP031146">
    <property type="protein sequence ID" value="AXM95449.1"/>
    <property type="molecule type" value="Genomic_DNA"/>
</dbReference>